<reference evidence="2" key="1">
    <citation type="submission" date="2017-04" db="EMBL/GenBank/DDBJ databases">
        <authorList>
            <person name="Varghese N."/>
            <person name="Submissions S."/>
        </authorList>
    </citation>
    <scope>NUCLEOTIDE SEQUENCE [LARGE SCALE GENOMIC DNA]</scope>
    <source>
        <strain evidence="2">USBA 82</strain>
    </source>
</reference>
<dbReference type="STRING" id="561720.SAMN06275492_12827"/>
<proteinExistence type="predicted"/>
<protein>
    <submittedName>
        <fullName evidence="1">Uncharacterized protein</fullName>
    </submittedName>
</protein>
<keyword evidence="2" id="KW-1185">Reference proteome</keyword>
<name>A0A1X7KII3_9BACT</name>
<dbReference type="EMBL" id="FXBB01000028">
    <property type="protein sequence ID" value="SMG40774.1"/>
    <property type="molecule type" value="Genomic_DNA"/>
</dbReference>
<accession>A0A1X7KII3</accession>
<dbReference type="RefSeq" id="WP_085545186.1">
    <property type="nucleotide sequence ID" value="NZ_FXBB01000028.1"/>
</dbReference>
<gene>
    <name evidence="1" type="ORF">SAMN06275492_12827</name>
</gene>
<organism evidence="1 2">
    <name type="scientific">Dethiosulfovibrio salsuginis</name>
    <dbReference type="NCBI Taxonomy" id="561720"/>
    <lineage>
        <taxon>Bacteria</taxon>
        <taxon>Thermotogati</taxon>
        <taxon>Synergistota</taxon>
        <taxon>Synergistia</taxon>
        <taxon>Synergistales</taxon>
        <taxon>Dethiosulfovibrionaceae</taxon>
        <taxon>Dethiosulfovibrio</taxon>
    </lineage>
</organism>
<sequence>MNKTVYSSDEAREALEGVLEGLSGNINGVVIAIDTDSHLGIAEYGDSLTTIKMLIRVIQAQVESTPKDIRINIYEEYKNQLDRMIEEERSSDISPRDREEM</sequence>
<evidence type="ECO:0000313" key="1">
    <source>
        <dbReference type="EMBL" id="SMG40774.1"/>
    </source>
</evidence>
<evidence type="ECO:0000313" key="2">
    <source>
        <dbReference type="Proteomes" id="UP000193355"/>
    </source>
</evidence>
<dbReference type="Proteomes" id="UP000193355">
    <property type="component" value="Unassembled WGS sequence"/>
</dbReference>
<dbReference type="AlphaFoldDB" id="A0A1X7KII3"/>